<organism evidence="6 7">
    <name type="scientific">Paracoccus thiocyanatus</name>
    <dbReference type="NCBI Taxonomy" id="34006"/>
    <lineage>
        <taxon>Bacteria</taxon>
        <taxon>Pseudomonadati</taxon>
        <taxon>Pseudomonadota</taxon>
        <taxon>Alphaproteobacteria</taxon>
        <taxon>Rhodobacterales</taxon>
        <taxon>Paracoccaceae</taxon>
        <taxon>Paracoccus</taxon>
    </lineage>
</organism>
<dbReference type="InterPro" id="IPR005119">
    <property type="entry name" value="LysR_subst-bd"/>
</dbReference>
<protein>
    <recommendedName>
        <fullName evidence="5">HTH lysR-type domain-containing protein</fullName>
    </recommendedName>
</protein>
<keyword evidence="2" id="KW-0805">Transcription regulation</keyword>
<dbReference type="Proteomes" id="UP000256679">
    <property type="component" value="Unassembled WGS sequence"/>
</dbReference>
<dbReference type="PROSITE" id="PS50931">
    <property type="entry name" value="HTH_LYSR"/>
    <property type="match status" value="1"/>
</dbReference>
<keyword evidence="7" id="KW-1185">Reference proteome</keyword>
<reference evidence="6 7" key="1">
    <citation type="submission" date="2018-05" db="EMBL/GenBank/DDBJ databases">
        <title>Whole genome sequencing of Paracoccus thiocyanatus SST.</title>
        <authorList>
            <person name="Ghosh W."/>
            <person name="Rameez M.J."/>
            <person name="Roy C."/>
        </authorList>
    </citation>
    <scope>NUCLEOTIDE SEQUENCE [LARGE SCALE GENOMIC DNA]</scope>
    <source>
        <strain evidence="6 7">SST</strain>
    </source>
</reference>
<evidence type="ECO:0000259" key="5">
    <source>
        <dbReference type="PROSITE" id="PS50931"/>
    </source>
</evidence>
<dbReference type="GO" id="GO:0003700">
    <property type="term" value="F:DNA-binding transcription factor activity"/>
    <property type="evidence" value="ECO:0007669"/>
    <property type="project" value="InterPro"/>
</dbReference>
<proteinExistence type="inferred from homology"/>
<evidence type="ECO:0000256" key="4">
    <source>
        <dbReference type="ARBA" id="ARBA00023163"/>
    </source>
</evidence>
<accession>A0A3D8PBU0</accession>
<dbReference type="GO" id="GO:0003677">
    <property type="term" value="F:DNA binding"/>
    <property type="evidence" value="ECO:0007669"/>
    <property type="project" value="UniProtKB-KW"/>
</dbReference>
<dbReference type="GO" id="GO:0005829">
    <property type="term" value="C:cytosol"/>
    <property type="evidence" value="ECO:0007669"/>
    <property type="project" value="TreeGrafter"/>
</dbReference>
<dbReference type="SUPFAM" id="SSF46785">
    <property type="entry name" value="Winged helix' DNA-binding domain"/>
    <property type="match status" value="1"/>
</dbReference>
<dbReference type="PANTHER" id="PTHR30419">
    <property type="entry name" value="HTH-TYPE TRANSCRIPTIONAL REGULATOR YBHD"/>
    <property type="match status" value="1"/>
</dbReference>
<dbReference type="EMBL" id="QFCQ01000060">
    <property type="protein sequence ID" value="RDW12907.1"/>
    <property type="molecule type" value="Genomic_DNA"/>
</dbReference>
<dbReference type="Gene3D" id="3.40.190.290">
    <property type="match status" value="1"/>
</dbReference>
<dbReference type="Pfam" id="PF03466">
    <property type="entry name" value="LysR_substrate"/>
    <property type="match status" value="1"/>
</dbReference>
<dbReference type="Pfam" id="PF00126">
    <property type="entry name" value="HTH_1"/>
    <property type="match status" value="1"/>
</dbReference>
<name>A0A3D8PBU0_9RHOB</name>
<gene>
    <name evidence="6" type="ORF">DIE28_11105</name>
</gene>
<comment type="caution">
    <text evidence="6">The sequence shown here is derived from an EMBL/GenBank/DDBJ whole genome shotgun (WGS) entry which is preliminary data.</text>
</comment>
<dbReference type="InterPro" id="IPR036388">
    <property type="entry name" value="WH-like_DNA-bd_sf"/>
</dbReference>
<feature type="domain" description="HTH lysR-type" evidence="5">
    <location>
        <begin position="13"/>
        <end position="70"/>
    </location>
</feature>
<keyword evidence="4" id="KW-0804">Transcription</keyword>
<keyword evidence="3" id="KW-0238">DNA-binding</keyword>
<dbReference type="SUPFAM" id="SSF53850">
    <property type="entry name" value="Periplasmic binding protein-like II"/>
    <property type="match status" value="1"/>
</dbReference>
<dbReference type="PANTHER" id="PTHR30419:SF30">
    <property type="entry name" value="LYSR FAMILY TRANSCRIPTIONAL REGULATOR"/>
    <property type="match status" value="1"/>
</dbReference>
<evidence type="ECO:0000313" key="6">
    <source>
        <dbReference type="EMBL" id="RDW12907.1"/>
    </source>
</evidence>
<dbReference type="InterPro" id="IPR000847">
    <property type="entry name" value="LysR_HTH_N"/>
</dbReference>
<evidence type="ECO:0000256" key="2">
    <source>
        <dbReference type="ARBA" id="ARBA00023015"/>
    </source>
</evidence>
<dbReference type="CDD" id="cd05466">
    <property type="entry name" value="PBP2_LTTR_substrate"/>
    <property type="match status" value="1"/>
</dbReference>
<dbReference type="FunFam" id="1.10.10.10:FF:000001">
    <property type="entry name" value="LysR family transcriptional regulator"/>
    <property type="match status" value="1"/>
</dbReference>
<evidence type="ECO:0000256" key="1">
    <source>
        <dbReference type="ARBA" id="ARBA00009437"/>
    </source>
</evidence>
<comment type="similarity">
    <text evidence="1">Belongs to the LysR transcriptional regulatory family.</text>
</comment>
<sequence length="317" mass="35040">MTNTATLRCPVDFSLRQIAHFLSVMETSSFLKASLHANVSQPALSKSIKTLEDRLGVALFERLPRGVRPTPHGLAFERYARRILVDARRAAAEMGDVSAGVAGHIIAGIGTPYVESVRDILPAFRDLYPNARLEVITGFAGHLGKLLAENKIDIVLAMYNGIQQEDRRGEFTFEHWYSDGFVGICPLGHPVENKVNPPEELARYSWAMPLIEQSAMSALRSGFTSAAIRFPGVALTTDSIELLKHAVTRLSMLSIAPGLLADSAEFGGVGRFQISGFQFRRKIGIIQRRDYELSPIHKSFLSLVRQRFTPASPHRAE</sequence>
<dbReference type="InterPro" id="IPR050950">
    <property type="entry name" value="HTH-type_LysR_regulators"/>
</dbReference>
<dbReference type="Gene3D" id="1.10.10.10">
    <property type="entry name" value="Winged helix-like DNA-binding domain superfamily/Winged helix DNA-binding domain"/>
    <property type="match status" value="1"/>
</dbReference>
<dbReference type="AlphaFoldDB" id="A0A3D8PBU0"/>
<dbReference type="InterPro" id="IPR036390">
    <property type="entry name" value="WH_DNA-bd_sf"/>
</dbReference>
<dbReference type="PRINTS" id="PR00039">
    <property type="entry name" value="HTHLYSR"/>
</dbReference>
<evidence type="ECO:0000256" key="3">
    <source>
        <dbReference type="ARBA" id="ARBA00023125"/>
    </source>
</evidence>
<evidence type="ECO:0000313" key="7">
    <source>
        <dbReference type="Proteomes" id="UP000256679"/>
    </source>
</evidence>